<comment type="caution">
    <text evidence="2">The sequence shown here is derived from an EMBL/GenBank/DDBJ whole genome shotgun (WGS) entry which is preliminary data.</text>
</comment>
<feature type="coiled-coil region" evidence="1">
    <location>
        <begin position="61"/>
        <end position="90"/>
    </location>
</feature>
<dbReference type="Proteomes" id="UP000186705">
    <property type="component" value="Unassembled WGS sequence"/>
</dbReference>
<sequence length="197" mass="23220">MNWISQLGVVLVVGVVLYSAIKKGVQKSLERQYMIWMQSGAYDRLLDSLRSWKGKWAFPKYNRLLMEMQIAQLQNEDEKANKILEELLSIKTNPMQRQDLVLRAYESYIYEGNRKQAKALLQEIKKTMDQNTIQRAEWMYDIYLSHKANHIDALVQMLPELPEHQKGACLMMIAKSYANKHDDQKAKEYEEQAKQYL</sequence>
<dbReference type="EMBL" id="MPKA01000079">
    <property type="protein sequence ID" value="OLU45799.1"/>
    <property type="molecule type" value="Genomic_DNA"/>
</dbReference>
<evidence type="ECO:0000313" key="2">
    <source>
        <dbReference type="EMBL" id="OLU45799.1"/>
    </source>
</evidence>
<reference evidence="2 3" key="1">
    <citation type="submission" date="2016-11" db="EMBL/GenBank/DDBJ databases">
        <title>Description of two novel members of the family Erysipelotrichaceae: Ileibacterium lipovorans gen. nov., sp. nov. and Dubosiella newyorkensis, gen. nov., sp. nov.</title>
        <authorList>
            <person name="Cox L.M."/>
            <person name="Sohn J."/>
            <person name="Tyrrell K.L."/>
            <person name="Citron D.M."/>
            <person name="Lawson P.A."/>
            <person name="Patel N.B."/>
            <person name="Iizumi T."/>
            <person name="Perez-Perez G.I."/>
            <person name="Goldstein E.J."/>
            <person name="Blaser M.J."/>
        </authorList>
    </citation>
    <scope>NUCLEOTIDE SEQUENCE [LARGE SCALE GENOMIC DNA]</scope>
    <source>
        <strain evidence="2 3">NYU-BL-A4</strain>
    </source>
</reference>
<dbReference type="AlphaFoldDB" id="A0A1U7NLQ7"/>
<organism evidence="2 3">
    <name type="scientific">Dubosiella newyorkensis</name>
    <dbReference type="NCBI Taxonomy" id="1862672"/>
    <lineage>
        <taxon>Bacteria</taxon>
        <taxon>Bacillati</taxon>
        <taxon>Bacillota</taxon>
        <taxon>Erysipelotrichia</taxon>
        <taxon>Erysipelotrichales</taxon>
        <taxon>Erysipelotrichaceae</taxon>
        <taxon>Dubosiella</taxon>
    </lineage>
</organism>
<dbReference type="STRING" id="1862672.BO225_07645"/>
<keyword evidence="3" id="KW-1185">Reference proteome</keyword>
<accession>A0A1U7NLQ7</accession>
<protein>
    <submittedName>
        <fullName evidence="2">Uncharacterized protein</fullName>
    </submittedName>
</protein>
<gene>
    <name evidence="2" type="ORF">BO225_07645</name>
</gene>
<evidence type="ECO:0000256" key="1">
    <source>
        <dbReference type="SAM" id="Coils"/>
    </source>
</evidence>
<dbReference type="OrthoDB" id="3191381at2"/>
<name>A0A1U7NLQ7_9FIRM</name>
<proteinExistence type="predicted"/>
<evidence type="ECO:0000313" key="3">
    <source>
        <dbReference type="Proteomes" id="UP000186705"/>
    </source>
</evidence>
<keyword evidence="1" id="KW-0175">Coiled coil</keyword>
<dbReference type="GeneID" id="78275809"/>
<dbReference type="RefSeq" id="WP_076341675.1">
    <property type="nucleotide sequence ID" value="NZ_CAPDDE010000002.1"/>
</dbReference>